<feature type="compositionally biased region" description="Acidic residues" evidence="8">
    <location>
        <begin position="199"/>
        <end position="215"/>
    </location>
</feature>
<accession>A0A9P7BB19</accession>
<comment type="similarity">
    <text evidence="3 7">Belongs to the RRT14 family.</text>
</comment>
<comment type="subcellular location">
    <subcellularLocation>
        <location evidence="2 7">Nucleus</location>
        <location evidence="2 7">Nucleolus</location>
    </subcellularLocation>
</comment>
<evidence type="ECO:0000256" key="5">
    <source>
        <dbReference type="ARBA" id="ARBA00023163"/>
    </source>
</evidence>
<dbReference type="InterPro" id="IPR031404">
    <property type="entry name" value="Rrt14"/>
</dbReference>
<evidence type="ECO:0000256" key="1">
    <source>
        <dbReference type="ARBA" id="ARBA00002711"/>
    </source>
</evidence>
<dbReference type="OrthoDB" id="4069371at2759"/>
<evidence type="ECO:0000256" key="4">
    <source>
        <dbReference type="ARBA" id="ARBA00023015"/>
    </source>
</evidence>
<evidence type="ECO:0000313" key="10">
    <source>
        <dbReference type="Proteomes" id="UP000750334"/>
    </source>
</evidence>
<organism evidence="9 10">
    <name type="scientific">Maudiozyma exigua</name>
    <name type="common">Yeast</name>
    <name type="synonym">Kazachstania exigua</name>
    <dbReference type="NCBI Taxonomy" id="34358"/>
    <lineage>
        <taxon>Eukaryota</taxon>
        <taxon>Fungi</taxon>
        <taxon>Dikarya</taxon>
        <taxon>Ascomycota</taxon>
        <taxon>Saccharomycotina</taxon>
        <taxon>Saccharomycetes</taxon>
        <taxon>Saccharomycetales</taxon>
        <taxon>Saccharomycetaceae</taxon>
        <taxon>Maudiozyma</taxon>
    </lineage>
</organism>
<proteinExistence type="inferred from homology"/>
<evidence type="ECO:0000256" key="2">
    <source>
        <dbReference type="ARBA" id="ARBA00004604"/>
    </source>
</evidence>
<feature type="compositionally biased region" description="Basic and acidic residues" evidence="8">
    <location>
        <begin position="28"/>
        <end position="39"/>
    </location>
</feature>
<gene>
    <name evidence="7 9" type="primary">RRT14</name>
    <name evidence="9" type="ORF">C6P45_005267</name>
</gene>
<dbReference type="Pfam" id="PF17075">
    <property type="entry name" value="RRT14"/>
    <property type="match status" value="1"/>
</dbReference>
<evidence type="ECO:0000313" key="9">
    <source>
        <dbReference type="EMBL" id="KAG0667853.1"/>
    </source>
</evidence>
<name>A0A9P7BB19_MAUEX</name>
<feature type="compositionally biased region" description="Basic and acidic residues" evidence="8">
    <location>
        <begin position="176"/>
        <end position="186"/>
    </location>
</feature>
<keyword evidence="5 7" id="KW-0804">Transcription</keyword>
<dbReference type="AlphaFoldDB" id="A0A9P7BB19"/>
<feature type="region of interest" description="Disordered" evidence="8">
    <location>
        <begin position="176"/>
        <end position="215"/>
    </location>
</feature>
<keyword evidence="4 7" id="KW-0805">Transcription regulation</keyword>
<dbReference type="EMBL" id="PUHR01000089">
    <property type="protein sequence ID" value="KAG0667853.1"/>
    <property type="molecule type" value="Genomic_DNA"/>
</dbReference>
<protein>
    <recommendedName>
        <fullName evidence="7">Regulator of rDNA transcription 14</fullName>
    </recommendedName>
</protein>
<evidence type="ECO:0000256" key="6">
    <source>
        <dbReference type="ARBA" id="ARBA00023242"/>
    </source>
</evidence>
<keyword evidence="6 7" id="KW-0539">Nucleus</keyword>
<reference evidence="9 10" key="1">
    <citation type="submission" date="2020-11" db="EMBL/GenBank/DDBJ databases">
        <title>Kefir isolates.</title>
        <authorList>
            <person name="Marcisauskas S."/>
            <person name="Kim Y."/>
            <person name="Blasche S."/>
        </authorList>
    </citation>
    <scope>NUCLEOTIDE SEQUENCE [LARGE SCALE GENOMIC DNA]</scope>
    <source>
        <strain evidence="9 10">OG2</strain>
    </source>
</reference>
<keyword evidence="10" id="KW-1185">Reference proteome</keyword>
<dbReference type="GO" id="GO:0005730">
    <property type="term" value="C:nucleolus"/>
    <property type="evidence" value="ECO:0007669"/>
    <property type="project" value="UniProtKB-SubCell"/>
</dbReference>
<sequence length="215" mass="24711">MSTYSNASELHATSAVNSILSKILPGNKEIKPSKKDNNTKRSKGSGAQLIDHNLKKMVAVQKKDIHKIKKKEKINKKHLLKKNLSENKKLEKNAKLQVLQKHKNNGTLTDIEKKYLDKLTQKSIRNAKSWDLDEDEKEESLELQEYILKNDSNNKNRVRKNKRRQKVKQFKEEIKENDNIVSDHRYAGLTPGLAPVGLSDEEESSSEEEPGNDDW</sequence>
<dbReference type="Proteomes" id="UP000750334">
    <property type="component" value="Unassembled WGS sequence"/>
</dbReference>
<evidence type="ECO:0000256" key="8">
    <source>
        <dbReference type="SAM" id="MobiDB-lite"/>
    </source>
</evidence>
<feature type="region of interest" description="Disordered" evidence="8">
    <location>
        <begin position="24"/>
        <end position="51"/>
    </location>
</feature>
<comment type="caution">
    <text evidence="9">The sequence shown here is derived from an EMBL/GenBank/DDBJ whole genome shotgun (WGS) entry which is preliminary data.</text>
</comment>
<comment type="function">
    <text evidence="1 7">Involved in ribosome biogenesis, probably through modulation of rDNA transcription.</text>
</comment>
<evidence type="ECO:0000256" key="3">
    <source>
        <dbReference type="ARBA" id="ARBA00007142"/>
    </source>
</evidence>
<evidence type="ECO:0000256" key="7">
    <source>
        <dbReference type="RuleBase" id="RU362137"/>
    </source>
</evidence>